<evidence type="ECO:0000313" key="4">
    <source>
        <dbReference type="Proteomes" id="UP000504640"/>
    </source>
</evidence>
<dbReference type="InterPro" id="IPR015915">
    <property type="entry name" value="Kelch-typ_b-propeller"/>
</dbReference>
<reference evidence="5" key="1">
    <citation type="submission" date="2025-08" db="UniProtKB">
        <authorList>
            <consortium name="RefSeq"/>
        </authorList>
    </citation>
    <scope>IDENTIFICATION</scope>
    <source>
        <tissue evidence="5">Blood</tissue>
    </source>
</reference>
<evidence type="ECO:0000256" key="3">
    <source>
        <dbReference type="SAM" id="MobiDB-lite"/>
    </source>
</evidence>
<sequence length="466" mass="53036">MAYNADPGSWAGVLHRVANGPNEQCCSSRARLSEVEQQLDRFWTKPHCINLRLARGFESSAPSAPRGSGMPPVQSHPQPQAPPPNPLWVSISSIEDNEVYLPNDEIWTYDIDSGLWRMHLMEGELPASMSGSCGACINGKLYIFGGYDDKGYSNRLYFVNLRTRDGTYIWEKITNFEGQPPTPRDKLSCWVYKDRLIYFGGYGCRRHSELQDCFDVHDASWEEQIFWGWHNDVHVFDTKTQTWFQPEIKGGVPPQPRAAHTCAVLGNKGYVFGGRVLQTRMNDLHYLNLDTWTWSGRIAINGESPKHRSWHTLTPIADDKLFLCGGLSADNIPLSDGWIHNVTTNCWKQLTHLPETRPRLWHTACLGKENEIMVFGGSKDDLLALDTGHCNDLLIFQTQPYSLLRSCLDCIGKNSVILESQISLLPPKLLQQVLKKITFWTAANHREEQRVQKEETENKYQCIISN</sequence>
<evidence type="ECO:0000256" key="2">
    <source>
        <dbReference type="ARBA" id="ARBA00022737"/>
    </source>
</evidence>
<feature type="region of interest" description="Disordered" evidence="3">
    <location>
        <begin position="59"/>
        <end position="86"/>
    </location>
</feature>
<keyword evidence="4" id="KW-1185">Reference proteome</keyword>
<dbReference type="Pfam" id="PF24681">
    <property type="entry name" value="Kelch_KLHDC2_KLHL20_DRC7"/>
    <property type="match status" value="2"/>
</dbReference>
<dbReference type="AlphaFoldDB" id="A0A6J3F574"/>
<dbReference type="GeneID" id="116527697"/>
<dbReference type="Proteomes" id="UP000504640">
    <property type="component" value="Unplaced"/>
</dbReference>
<keyword evidence="1" id="KW-0880">Kelch repeat</keyword>
<proteinExistence type="predicted"/>
<dbReference type="SUPFAM" id="SSF117281">
    <property type="entry name" value="Kelch motif"/>
    <property type="match status" value="2"/>
</dbReference>
<dbReference type="CTD" id="122773"/>
<dbReference type="PANTHER" id="PTHR46228:SF1">
    <property type="entry name" value="KELCH DOMAIN-CONTAINING PROTEIN 1"/>
    <property type="match status" value="1"/>
</dbReference>
<organism evidence="4 5">
    <name type="scientific">Sapajus apella</name>
    <name type="common">Brown-capped capuchin</name>
    <name type="synonym">Cebus apella</name>
    <dbReference type="NCBI Taxonomy" id="9515"/>
    <lineage>
        <taxon>Eukaryota</taxon>
        <taxon>Metazoa</taxon>
        <taxon>Chordata</taxon>
        <taxon>Craniata</taxon>
        <taxon>Vertebrata</taxon>
        <taxon>Euteleostomi</taxon>
        <taxon>Mammalia</taxon>
        <taxon>Eutheria</taxon>
        <taxon>Euarchontoglires</taxon>
        <taxon>Primates</taxon>
        <taxon>Haplorrhini</taxon>
        <taxon>Platyrrhini</taxon>
        <taxon>Cebidae</taxon>
        <taxon>Cebinae</taxon>
        <taxon>Sapajus</taxon>
    </lineage>
</organism>
<dbReference type="PANTHER" id="PTHR46228">
    <property type="entry name" value="KELCH DOMAIN-CONTAINING PROTEIN"/>
    <property type="match status" value="1"/>
</dbReference>
<dbReference type="RefSeq" id="XP_032100735.1">
    <property type="nucleotide sequence ID" value="XM_032244844.1"/>
</dbReference>
<protein>
    <submittedName>
        <fullName evidence="5">Kelch domain-containing protein 1</fullName>
    </submittedName>
</protein>
<evidence type="ECO:0000256" key="1">
    <source>
        <dbReference type="ARBA" id="ARBA00022441"/>
    </source>
</evidence>
<name>A0A6J3F574_SAPAP</name>
<keyword evidence="2" id="KW-0677">Repeat</keyword>
<gene>
    <name evidence="5" type="primary">KLHDC1</name>
</gene>
<dbReference type="FunFam" id="2.120.10.80:FF:000073">
    <property type="entry name" value="Kelch domain-containing protein 1"/>
    <property type="match status" value="1"/>
</dbReference>
<dbReference type="Gene3D" id="2.120.10.80">
    <property type="entry name" value="Kelch-type beta propeller"/>
    <property type="match status" value="2"/>
</dbReference>
<evidence type="ECO:0000313" key="5">
    <source>
        <dbReference type="RefSeq" id="XP_032100735.1"/>
    </source>
</evidence>
<accession>A0A6J3F574</accession>